<protein>
    <submittedName>
        <fullName evidence="1">Uncharacterized protein</fullName>
    </submittedName>
</protein>
<evidence type="ECO:0000313" key="1">
    <source>
        <dbReference type="EMBL" id="CAK9089549.1"/>
    </source>
</evidence>
<feature type="non-terminal residue" evidence="1">
    <location>
        <position position="285"/>
    </location>
</feature>
<accession>A0ABP0QMR0</accession>
<evidence type="ECO:0000313" key="2">
    <source>
        <dbReference type="Proteomes" id="UP001642484"/>
    </source>
</evidence>
<organism evidence="1 2">
    <name type="scientific">Durusdinium trenchii</name>
    <dbReference type="NCBI Taxonomy" id="1381693"/>
    <lineage>
        <taxon>Eukaryota</taxon>
        <taxon>Sar</taxon>
        <taxon>Alveolata</taxon>
        <taxon>Dinophyceae</taxon>
        <taxon>Suessiales</taxon>
        <taxon>Symbiodiniaceae</taxon>
        <taxon>Durusdinium</taxon>
    </lineage>
</organism>
<comment type="caution">
    <text evidence="1">The sequence shown here is derived from an EMBL/GenBank/DDBJ whole genome shotgun (WGS) entry which is preliminary data.</text>
</comment>
<dbReference type="Proteomes" id="UP001642484">
    <property type="component" value="Unassembled WGS sequence"/>
</dbReference>
<reference evidence="1 2" key="1">
    <citation type="submission" date="2024-02" db="EMBL/GenBank/DDBJ databases">
        <authorList>
            <person name="Chen Y."/>
            <person name="Shah S."/>
            <person name="Dougan E. K."/>
            <person name="Thang M."/>
            <person name="Chan C."/>
        </authorList>
    </citation>
    <scope>NUCLEOTIDE SEQUENCE [LARGE SCALE GENOMIC DNA]</scope>
</reference>
<proteinExistence type="predicted"/>
<dbReference type="EMBL" id="CAXAMN010024730">
    <property type="protein sequence ID" value="CAK9089549.1"/>
    <property type="molecule type" value="Genomic_DNA"/>
</dbReference>
<name>A0ABP0QMR0_9DINO</name>
<gene>
    <name evidence="1" type="ORF">CCMP2556_LOCUS43097</name>
</gene>
<keyword evidence="2" id="KW-1185">Reference proteome</keyword>
<sequence length="285" mass="31443">MQACVHVFHPPVARSLAPSSPGFAELDDADLADELLTGFEDGAESAARVVRLATVANNRLKRHGLADPLLSKLAKCGKNKTDSHICRNLHKTIKAFGRALPVEISGGCDLSHAAEFSIVLKQYWERFTSCTPVPESVWGQSIPVALHGDEGRGRLKQPVMEPLVQAQDWWNVKYAVKNLQPGDINPAPFKSLRSPLRDLLIIGENAKFARIDPAHTFAIDGIGKNFYASGILALMQIQHFGGTSTDQRFQNAYSSFITWCNAHRKQTSIYEFSYKSFKLPVGSLL</sequence>